<dbReference type="Proteomes" id="UP001420932">
    <property type="component" value="Unassembled WGS sequence"/>
</dbReference>
<feature type="transmembrane region" description="Helical" evidence="1">
    <location>
        <begin position="409"/>
        <end position="433"/>
    </location>
</feature>
<evidence type="ECO:0000313" key="2">
    <source>
        <dbReference type="EMBL" id="KAK9108448.1"/>
    </source>
</evidence>
<keyword evidence="3" id="KW-1185">Reference proteome</keyword>
<dbReference type="EMBL" id="JBBNAF010000010">
    <property type="protein sequence ID" value="KAK9108448.1"/>
    <property type="molecule type" value="Genomic_DNA"/>
</dbReference>
<organism evidence="2 3">
    <name type="scientific">Stephania yunnanensis</name>
    <dbReference type="NCBI Taxonomy" id="152371"/>
    <lineage>
        <taxon>Eukaryota</taxon>
        <taxon>Viridiplantae</taxon>
        <taxon>Streptophyta</taxon>
        <taxon>Embryophyta</taxon>
        <taxon>Tracheophyta</taxon>
        <taxon>Spermatophyta</taxon>
        <taxon>Magnoliopsida</taxon>
        <taxon>Ranunculales</taxon>
        <taxon>Menispermaceae</taxon>
        <taxon>Menispermoideae</taxon>
        <taxon>Cissampelideae</taxon>
        <taxon>Stephania</taxon>
    </lineage>
</organism>
<sequence>MEANQVSVQIDSSSEDELFYSIKQKIHPMPSIECCIYRIPECLRILPKEAYVPKIVSLGPFHKGRDSLLAMEEHKRWYLHALLSRASVPDQCLRHFLNYIRESEGQARASYAEAVNLSSDEFVEMILLDACFTIELFYNYGRVELRNDNDPIYITSWMLSSLKHDLILLENQLPFFLLVDLFDMIRDPDKGDLHLEEYVRYFFRDVLPPTGYSTHRYYGTHINHLLDFLHTQFFPDRGLTLLESEAGGQHIECATELNNAGMKFEATHFGQSLLDISLNKDGVFQMPLIYFDQTVSYLMGNLIALEQCDSRYAPLVSSYVVLLDSLIAAPKDVRLLRREAIIDSFFRDDEELVSIIKQLSKGLTVSRFLFAELYTQVNCYYHTDWNRWKANLRRDYIHTLKRDYFGTPWAFISFIAATVLLFLTLTQTIFSIIS</sequence>
<dbReference type="Pfam" id="PF03140">
    <property type="entry name" value="DUF247"/>
    <property type="match status" value="1"/>
</dbReference>
<protein>
    <submittedName>
        <fullName evidence="2">Uncharacterized protein</fullName>
    </submittedName>
</protein>
<dbReference type="PANTHER" id="PTHR31170:SF17">
    <property type="match status" value="1"/>
</dbReference>
<dbReference type="InterPro" id="IPR004158">
    <property type="entry name" value="DUF247_pln"/>
</dbReference>
<evidence type="ECO:0000313" key="3">
    <source>
        <dbReference type="Proteomes" id="UP001420932"/>
    </source>
</evidence>
<proteinExistence type="predicted"/>
<dbReference type="PANTHER" id="PTHR31170">
    <property type="entry name" value="BNAC04G53230D PROTEIN"/>
    <property type="match status" value="1"/>
</dbReference>
<keyword evidence="1" id="KW-0472">Membrane</keyword>
<accession>A0AAP0I4G2</accession>
<evidence type="ECO:0000256" key="1">
    <source>
        <dbReference type="SAM" id="Phobius"/>
    </source>
</evidence>
<keyword evidence="1" id="KW-1133">Transmembrane helix</keyword>
<reference evidence="2 3" key="1">
    <citation type="submission" date="2024-01" db="EMBL/GenBank/DDBJ databases">
        <title>Genome assemblies of Stephania.</title>
        <authorList>
            <person name="Yang L."/>
        </authorList>
    </citation>
    <scope>NUCLEOTIDE SEQUENCE [LARGE SCALE GENOMIC DNA]</scope>
    <source>
        <strain evidence="2">YNDBR</strain>
        <tissue evidence="2">Leaf</tissue>
    </source>
</reference>
<name>A0AAP0I4G2_9MAGN</name>
<comment type="caution">
    <text evidence="2">The sequence shown here is derived from an EMBL/GenBank/DDBJ whole genome shotgun (WGS) entry which is preliminary data.</text>
</comment>
<keyword evidence="1" id="KW-0812">Transmembrane</keyword>
<gene>
    <name evidence="2" type="ORF">Syun_024459</name>
</gene>
<dbReference type="AlphaFoldDB" id="A0AAP0I4G2"/>